<evidence type="ECO:0000256" key="1">
    <source>
        <dbReference type="SAM" id="MobiDB-lite"/>
    </source>
</evidence>
<dbReference type="EMBL" id="JBHSWI010000001">
    <property type="protein sequence ID" value="MFC6644183.1"/>
    <property type="molecule type" value="Genomic_DNA"/>
</dbReference>
<feature type="compositionally biased region" description="Basic and acidic residues" evidence="1">
    <location>
        <begin position="925"/>
        <end position="935"/>
    </location>
</feature>
<organism evidence="2 3">
    <name type="scientific">Granulicella cerasi</name>
    <dbReference type="NCBI Taxonomy" id="741063"/>
    <lineage>
        <taxon>Bacteria</taxon>
        <taxon>Pseudomonadati</taxon>
        <taxon>Acidobacteriota</taxon>
        <taxon>Terriglobia</taxon>
        <taxon>Terriglobales</taxon>
        <taxon>Acidobacteriaceae</taxon>
        <taxon>Granulicella</taxon>
    </lineage>
</organism>
<dbReference type="Gene3D" id="2.60.40.1190">
    <property type="match status" value="1"/>
</dbReference>
<reference evidence="3" key="1">
    <citation type="journal article" date="2019" name="Int. J. Syst. Evol. Microbiol.">
        <title>The Global Catalogue of Microorganisms (GCM) 10K type strain sequencing project: providing services to taxonomists for standard genome sequencing and annotation.</title>
        <authorList>
            <consortium name="The Broad Institute Genomics Platform"/>
            <consortium name="The Broad Institute Genome Sequencing Center for Infectious Disease"/>
            <person name="Wu L."/>
            <person name="Ma J."/>
        </authorList>
    </citation>
    <scope>NUCLEOTIDE SEQUENCE [LARGE SCALE GENOMIC DNA]</scope>
    <source>
        <strain evidence="3">CGMCC 1.16026</strain>
    </source>
</reference>
<dbReference type="Proteomes" id="UP001596391">
    <property type="component" value="Unassembled WGS sequence"/>
</dbReference>
<evidence type="ECO:0000313" key="2">
    <source>
        <dbReference type="EMBL" id="MFC6644183.1"/>
    </source>
</evidence>
<sequence length="960" mass="105156">MPGYADAFALSKDSGFTVQELTVTTPSGTMANVLEGGEQPTLTFLVHATGRGFDGEAHLRIVHYRTSVPAGDVWKPTVYRLEEDPGVAVELHLRAGGEQRVTVEPKIPAAYGGYALVLDVPERGRVFAATVARVIEPDAGRVQFPTYALDTDWPQNMNEGVYVVMQKLGIKGVRTGAGFNLPSDAAYKSEQARLERELGWAKKHDVTVMLTLGVGDLHSPIQPLGMGRPWLTPDGTMLKSKADLAWMPQFDGQFQQWTEELATQYGWPKGNLNAVEVWNEPWESISISGWGSDIPRYRTMYAHMAEGVLAARRKAGAQVLIGGTSSSSNARDKLFADGKDTFLPVFDFVSIHYQGLAADPSLQPEWVHRKGATGPVRVWDTESWIANSEDRVAGVLASMRAQGQSRTAGVYAGNVYESRNVKVGGEVFPVVQAYPTAAAIAAAQKFIGQRPFREILFRNGLPWVFVFGDREGRQEDGTLVVVGDLTKIYPRDRVLFRSVKLSENASLTLAANAATKLYDFYGNPVEAKDGAYTIPLDGHGFFLRSDGSAGSFARVVAALRKATMRGVEPVEFKVHDFTAPIASAPAVRIELTNVLNRPVHGTLSATVAGGEMGAGSVGVDLAADETKIVSLPVHGKAVPSNAYALHARFDAGADGAAEHDEMLHVNWIAKRTIHVDGDLKEWDGVLPQVLASEGIGANLTEKAYLPFMPTNDAADAKDAAPTVWTAYDDQNFYFAARIPDSTQDEGMIRFEKRDDDSYYYPELVKTADGNTLPWPNNVPRYSYRKHFDVPSGSGGHDNVQIAFNVLEKKPWLPYPAGTMPHFISYWDTDYEYALNPVAKQFGGGAEVWRLLAPGVPVKSYFPRQPKAAIDQGPVSGAQLVVRHDGNLRIVEASIPWTEMPAVHERILAGKTVKFSCRVNDNKGKSRELATERSVSKDNPPTFHDPWQTHWANELEFGAEK</sequence>
<comment type="caution">
    <text evidence="2">The sequence shown here is derived from an EMBL/GenBank/DDBJ whole genome shotgun (WGS) entry which is preliminary data.</text>
</comment>
<protein>
    <submittedName>
        <fullName evidence="2">Uncharacterized protein</fullName>
    </submittedName>
</protein>
<proteinExistence type="predicted"/>
<dbReference type="SUPFAM" id="SSF51445">
    <property type="entry name" value="(Trans)glycosidases"/>
    <property type="match status" value="1"/>
</dbReference>
<gene>
    <name evidence="2" type="ORF">ACFQBQ_00960</name>
</gene>
<accession>A0ABW1Z7Q4</accession>
<dbReference type="InterPro" id="IPR017853">
    <property type="entry name" value="GH"/>
</dbReference>
<dbReference type="SUPFAM" id="SSF49344">
    <property type="entry name" value="CBD9-like"/>
    <property type="match status" value="1"/>
</dbReference>
<dbReference type="Gene3D" id="3.20.20.80">
    <property type="entry name" value="Glycosidases"/>
    <property type="match status" value="1"/>
</dbReference>
<evidence type="ECO:0000313" key="3">
    <source>
        <dbReference type="Proteomes" id="UP001596391"/>
    </source>
</evidence>
<feature type="region of interest" description="Disordered" evidence="1">
    <location>
        <begin position="925"/>
        <end position="946"/>
    </location>
</feature>
<keyword evidence="3" id="KW-1185">Reference proteome</keyword>
<name>A0ABW1Z7Q4_9BACT</name>